<feature type="region of interest" description="Disordered" evidence="1">
    <location>
        <begin position="17"/>
        <end position="41"/>
    </location>
</feature>
<gene>
    <name evidence="3" type="ORF">EIZ62_17925</name>
</gene>
<keyword evidence="4" id="KW-1185">Reference proteome</keyword>
<proteinExistence type="predicted"/>
<dbReference type="Proteomes" id="UP000422572">
    <property type="component" value="Chromosome"/>
</dbReference>
<organism evidence="3 4">
    <name type="scientific">Streptomyces ficellus</name>
    <dbReference type="NCBI Taxonomy" id="1977088"/>
    <lineage>
        <taxon>Bacteria</taxon>
        <taxon>Bacillati</taxon>
        <taxon>Actinomycetota</taxon>
        <taxon>Actinomycetes</taxon>
        <taxon>Kitasatosporales</taxon>
        <taxon>Streptomycetaceae</taxon>
        <taxon>Streptomyces</taxon>
    </lineage>
</organism>
<feature type="region of interest" description="Disordered" evidence="1">
    <location>
        <begin position="166"/>
        <end position="201"/>
    </location>
</feature>
<dbReference type="EMBL" id="CP034279">
    <property type="protein sequence ID" value="QGV82724.1"/>
    <property type="molecule type" value="Genomic_DNA"/>
</dbReference>
<protein>
    <submittedName>
        <fullName evidence="3">Uncharacterized protein</fullName>
    </submittedName>
</protein>
<keyword evidence="2" id="KW-0732">Signal</keyword>
<feature type="compositionally biased region" description="Pro residues" evidence="1">
    <location>
        <begin position="20"/>
        <end position="29"/>
    </location>
</feature>
<evidence type="ECO:0000256" key="1">
    <source>
        <dbReference type="SAM" id="MobiDB-lite"/>
    </source>
</evidence>
<feature type="chain" id="PRO_5026357223" evidence="2">
    <location>
        <begin position="18"/>
        <end position="320"/>
    </location>
</feature>
<dbReference type="AlphaFoldDB" id="A0A6I6FHB0"/>
<feature type="compositionally biased region" description="Low complexity" evidence="1">
    <location>
        <begin position="30"/>
        <end position="41"/>
    </location>
</feature>
<feature type="compositionally biased region" description="Low complexity" evidence="1">
    <location>
        <begin position="181"/>
        <end position="201"/>
    </location>
</feature>
<evidence type="ECO:0000256" key="2">
    <source>
        <dbReference type="SAM" id="SignalP"/>
    </source>
</evidence>
<sequence length="320" mass="32405">MGAASVLLLWTVTTAHATPPATPTAPTPPTTTAAAAPATTGPVTHCSPGGTLRGPHGLYADVALCVTQSGATMTVQAAATCRRGADHVRPGCRISGTWTAHRHGGPTAEPTATGTLAGRADYPGPGTYDISATVDVRPDAPTDSAGTAHTTHPALHGQVRATVTLTEAKPRPSHTIGVTLKPGTTKPGTTKPGTARATTLKPGTTSTLTYTVARVSDVGDGSARLGLIGEEASGIRLTSADKRCVNPLPGRYPSTARSMYALDCALTDLQPGRPTTVTVRATLQKGACSTVVSKLGYWTPRGQESTGGMITGPTLTCTAG</sequence>
<evidence type="ECO:0000313" key="3">
    <source>
        <dbReference type="EMBL" id="QGV82724.1"/>
    </source>
</evidence>
<evidence type="ECO:0000313" key="4">
    <source>
        <dbReference type="Proteomes" id="UP000422572"/>
    </source>
</evidence>
<dbReference type="OrthoDB" id="4184962at2"/>
<accession>A0A6I6FHB0</accession>
<feature type="signal peptide" evidence="2">
    <location>
        <begin position="1"/>
        <end position="17"/>
    </location>
</feature>
<dbReference type="KEGG" id="sfic:EIZ62_17925"/>
<reference evidence="3 4" key="1">
    <citation type="submission" date="2018-12" db="EMBL/GenBank/DDBJ databases">
        <title>Complete genome sequence of Streptomyces ficellus NRRL8067, the producer of ficellomycin, feldamycin and nojirimycin.</title>
        <authorList>
            <person name="Zhang H."/>
            <person name="Yue R."/>
            <person name="Liu Y."/>
            <person name="Li M."/>
            <person name="Mu H."/>
            <person name="Zhang J."/>
        </authorList>
    </citation>
    <scope>NUCLEOTIDE SEQUENCE [LARGE SCALE GENOMIC DNA]</scope>
    <source>
        <strain evidence="3 4">NRRL 8067</strain>
    </source>
</reference>
<name>A0A6I6FHB0_9ACTN</name>